<keyword evidence="5" id="KW-0732">Signal</keyword>
<name>A0A3Q3F3M7_KRYMA</name>
<reference evidence="11" key="1">
    <citation type="submission" date="2025-08" db="UniProtKB">
        <authorList>
            <consortium name="Ensembl"/>
        </authorList>
    </citation>
    <scope>IDENTIFICATION</scope>
</reference>
<dbReference type="Proteomes" id="UP000264800">
    <property type="component" value="Unplaced"/>
</dbReference>
<evidence type="ECO:0008006" key="13">
    <source>
        <dbReference type="Google" id="ProtNLM"/>
    </source>
</evidence>
<keyword evidence="12" id="KW-1185">Reference proteome</keyword>
<dbReference type="GO" id="GO:0051607">
    <property type="term" value="P:defense response to virus"/>
    <property type="evidence" value="ECO:0007669"/>
    <property type="project" value="TreeGrafter"/>
</dbReference>
<dbReference type="GO" id="GO:0001913">
    <property type="term" value="P:T cell mediated cytotoxicity"/>
    <property type="evidence" value="ECO:0007669"/>
    <property type="project" value="TreeGrafter"/>
</dbReference>
<reference evidence="11" key="2">
    <citation type="submission" date="2025-09" db="UniProtKB">
        <authorList>
            <consortium name="Ensembl"/>
        </authorList>
    </citation>
    <scope>IDENTIFICATION</scope>
</reference>
<evidence type="ECO:0000313" key="12">
    <source>
        <dbReference type="Proteomes" id="UP000264800"/>
    </source>
</evidence>
<comment type="subcellular location">
    <subcellularLocation>
        <location evidence="1">Membrane</location>
    </subcellularLocation>
    <subcellularLocation>
        <location evidence="2">Secreted</location>
    </subcellularLocation>
</comment>
<dbReference type="InterPro" id="IPR000008">
    <property type="entry name" value="C2_dom"/>
</dbReference>
<dbReference type="OMA" id="GSITINM"/>
<evidence type="ECO:0000256" key="7">
    <source>
        <dbReference type="ARBA" id="ARBA00023136"/>
    </source>
</evidence>
<sequence>RSPMGAIWDIFVYHKACEANPDSSNNCHCNSPQECKKATFVPGYNLGGEGFDIVTMERKGAYVIDTETWNLGNGKNQKVPVAVADWRNLPKCNMQISSTLYDSVETMVKDSTSSVSNWTIGLDIPVKLSVTVGVSFGGSHSRTALFGMTKSKHDRYSFVRHSVDCNLYRSSGSGSILHPQNQNQTWRTVNCLPPYCPANGSMYHYLIDIYGTHYITQVSLGGEMKATTAFKTCWATINGLSATEVSDCLSVEASVNVTHIASIKAMYKHCQEKKNKLLYSEKVEQYIMKNSVLKKCSETCQIGHRFDKVDLCACVCNRNQNLNSNCCPAVKGLATLKVFKLYAKKLHGDLFSETDAFVMVSYGNQIKQTKMIKNNNNPVWQETLEFGPIIIDMKSKLKFTVFDDDKNFNVEVLGECLFDLLRGKVSDCCMFKHGTFFFTYDVQCAPSLGGSQCQEYNPSPMNLSLAKVFYSRNRVLFYKMLLFCGSGVPKKSFNKLSILQMNNSNSL</sequence>
<dbReference type="GO" id="GO:0022829">
    <property type="term" value="F:wide pore channel activity"/>
    <property type="evidence" value="ECO:0007669"/>
    <property type="project" value="TreeGrafter"/>
</dbReference>
<dbReference type="PROSITE" id="PS00279">
    <property type="entry name" value="MACPF_1"/>
    <property type="match status" value="1"/>
</dbReference>
<evidence type="ECO:0000259" key="10">
    <source>
        <dbReference type="PROSITE" id="PS51412"/>
    </source>
</evidence>
<evidence type="ECO:0000313" key="11">
    <source>
        <dbReference type="Ensembl" id="ENSKMAP00000008222.1"/>
    </source>
</evidence>
<protein>
    <recommendedName>
        <fullName evidence="13">Perforin 1.2</fullName>
    </recommendedName>
</protein>
<dbReference type="GO" id="GO:0016020">
    <property type="term" value="C:membrane"/>
    <property type="evidence" value="ECO:0007669"/>
    <property type="project" value="UniProtKB-SubCell"/>
</dbReference>
<dbReference type="SUPFAM" id="SSF49562">
    <property type="entry name" value="C2 domain (Calcium/lipid-binding domain, CaLB)"/>
    <property type="match status" value="1"/>
</dbReference>
<dbReference type="InterPro" id="IPR052784">
    <property type="entry name" value="Perforin-1_pore-forming"/>
</dbReference>
<organism evidence="11 12">
    <name type="scientific">Kryptolebias marmoratus</name>
    <name type="common">Mangrove killifish</name>
    <name type="synonym">Rivulus marmoratus</name>
    <dbReference type="NCBI Taxonomy" id="37003"/>
    <lineage>
        <taxon>Eukaryota</taxon>
        <taxon>Metazoa</taxon>
        <taxon>Chordata</taxon>
        <taxon>Craniata</taxon>
        <taxon>Vertebrata</taxon>
        <taxon>Euteleostomi</taxon>
        <taxon>Actinopterygii</taxon>
        <taxon>Neopterygii</taxon>
        <taxon>Teleostei</taxon>
        <taxon>Neoteleostei</taxon>
        <taxon>Acanthomorphata</taxon>
        <taxon>Ovalentaria</taxon>
        <taxon>Atherinomorphae</taxon>
        <taxon>Cyprinodontiformes</taxon>
        <taxon>Rivulidae</taxon>
        <taxon>Kryptolebias</taxon>
    </lineage>
</organism>
<keyword evidence="4" id="KW-0964">Secreted</keyword>
<proteinExistence type="inferred from homology"/>
<dbReference type="GeneTree" id="ENSGT00530000063725"/>
<dbReference type="InterPro" id="IPR020864">
    <property type="entry name" value="MACPF"/>
</dbReference>
<dbReference type="GO" id="GO:0005576">
    <property type="term" value="C:extracellular region"/>
    <property type="evidence" value="ECO:0007669"/>
    <property type="project" value="UniProtKB-SubCell"/>
</dbReference>
<dbReference type="SMART" id="SM00239">
    <property type="entry name" value="C2"/>
    <property type="match status" value="1"/>
</dbReference>
<dbReference type="Gene3D" id="2.60.40.150">
    <property type="entry name" value="C2 domain"/>
    <property type="match status" value="1"/>
</dbReference>
<evidence type="ECO:0000256" key="6">
    <source>
        <dbReference type="ARBA" id="ARBA00022852"/>
    </source>
</evidence>
<evidence type="ECO:0000259" key="9">
    <source>
        <dbReference type="PROSITE" id="PS50004"/>
    </source>
</evidence>
<keyword evidence="8" id="KW-1015">Disulfide bond</keyword>
<accession>A0A3Q3F3M7</accession>
<evidence type="ECO:0000256" key="8">
    <source>
        <dbReference type="ARBA" id="ARBA00023157"/>
    </source>
</evidence>
<dbReference type="Ensembl" id="ENSKMAT00000008349.1">
    <property type="protein sequence ID" value="ENSKMAP00000008222.1"/>
    <property type="gene ID" value="ENSKMAG00000006153.1"/>
</dbReference>
<dbReference type="PROSITE" id="PS50004">
    <property type="entry name" value="C2"/>
    <property type="match status" value="1"/>
</dbReference>
<dbReference type="Pfam" id="PF01823">
    <property type="entry name" value="MACPF"/>
    <property type="match status" value="1"/>
</dbReference>
<keyword evidence="7" id="KW-0472">Membrane</keyword>
<evidence type="ECO:0000256" key="5">
    <source>
        <dbReference type="ARBA" id="ARBA00022729"/>
    </source>
</evidence>
<keyword evidence="6" id="KW-0204">Cytolysis</keyword>
<dbReference type="InterPro" id="IPR020863">
    <property type="entry name" value="MACPF_CS"/>
</dbReference>
<evidence type="ECO:0000256" key="1">
    <source>
        <dbReference type="ARBA" id="ARBA00004370"/>
    </source>
</evidence>
<dbReference type="Pfam" id="PF00168">
    <property type="entry name" value="C2"/>
    <property type="match status" value="1"/>
</dbReference>
<dbReference type="AlphaFoldDB" id="A0A3Q3F3M7"/>
<feature type="domain" description="C2" evidence="9">
    <location>
        <begin position="316"/>
        <end position="433"/>
    </location>
</feature>
<feature type="domain" description="MACPF" evidence="10">
    <location>
        <begin position="31"/>
        <end position="373"/>
    </location>
</feature>
<evidence type="ECO:0000256" key="4">
    <source>
        <dbReference type="ARBA" id="ARBA00022525"/>
    </source>
</evidence>
<evidence type="ECO:0000256" key="3">
    <source>
        <dbReference type="ARBA" id="ARBA00009214"/>
    </source>
</evidence>
<dbReference type="PANTHER" id="PTHR46096:SF3">
    <property type="entry name" value="PERFORIN-1"/>
    <property type="match status" value="1"/>
</dbReference>
<dbReference type="PANTHER" id="PTHR46096">
    <property type="entry name" value="PERFORIN-1"/>
    <property type="match status" value="1"/>
</dbReference>
<evidence type="ECO:0000256" key="2">
    <source>
        <dbReference type="ARBA" id="ARBA00004613"/>
    </source>
</evidence>
<comment type="similarity">
    <text evidence="3">Belongs to the complement C6/C7/C8/C9 family.</text>
</comment>
<dbReference type="GO" id="GO:0031640">
    <property type="term" value="P:killing of cells of another organism"/>
    <property type="evidence" value="ECO:0007669"/>
    <property type="project" value="UniProtKB-KW"/>
</dbReference>
<dbReference type="GO" id="GO:0001771">
    <property type="term" value="P:immunological synapse formation"/>
    <property type="evidence" value="ECO:0007669"/>
    <property type="project" value="TreeGrafter"/>
</dbReference>
<dbReference type="PROSITE" id="PS51412">
    <property type="entry name" value="MACPF_2"/>
    <property type="match status" value="1"/>
</dbReference>
<dbReference type="InterPro" id="IPR035892">
    <property type="entry name" value="C2_domain_sf"/>
</dbReference>